<organism evidence="2">
    <name type="scientific">Candidatus Kentrum sp. MB</name>
    <dbReference type="NCBI Taxonomy" id="2138164"/>
    <lineage>
        <taxon>Bacteria</taxon>
        <taxon>Pseudomonadati</taxon>
        <taxon>Pseudomonadota</taxon>
        <taxon>Gammaproteobacteria</taxon>
        <taxon>Candidatus Kentrum</taxon>
    </lineage>
</organism>
<protein>
    <submittedName>
        <fullName evidence="2">Uncharacterized protein</fullName>
    </submittedName>
</protein>
<dbReference type="EMBL" id="CAADFO010000021">
    <property type="protein sequence ID" value="VFK26491.1"/>
    <property type="molecule type" value="Genomic_DNA"/>
</dbReference>
<proteinExistence type="predicted"/>
<sequence>MLTTIEGVYKDGQIRLLEQPVDVDEARVLVTLLLPEIRELPGTAPKVGDLLADKVKLDVNIDTDPVREVLDELRAERGMRWRKLDKMLDPESES</sequence>
<accession>A0A450XM02</accession>
<gene>
    <name evidence="1" type="ORF">BECKMB1821G_GA0114241_102134</name>
    <name evidence="3" type="ORF">BECKMB1821H_GA0114242_101714</name>
    <name evidence="2" type="ORF">BECKMB1821I_GA0114274_101514</name>
</gene>
<evidence type="ECO:0000313" key="2">
    <source>
        <dbReference type="EMBL" id="VFK30353.1"/>
    </source>
</evidence>
<dbReference type="AlphaFoldDB" id="A0A450XM02"/>
<dbReference type="EMBL" id="CAADGH010000017">
    <property type="protein sequence ID" value="VFK75182.1"/>
    <property type="molecule type" value="Genomic_DNA"/>
</dbReference>
<evidence type="ECO:0000313" key="1">
    <source>
        <dbReference type="EMBL" id="VFK26491.1"/>
    </source>
</evidence>
<dbReference type="EMBL" id="CAADFQ010000015">
    <property type="protein sequence ID" value="VFK30353.1"/>
    <property type="molecule type" value="Genomic_DNA"/>
</dbReference>
<evidence type="ECO:0000313" key="3">
    <source>
        <dbReference type="EMBL" id="VFK75182.1"/>
    </source>
</evidence>
<name>A0A450XM02_9GAMM</name>
<reference evidence="2" key="1">
    <citation type="submission" date="2019-02" db="EMBL/GenBank/DDBJ databases">
        <authorList>
            <person name="Gruber-Vodicka R. H."/>
            <person name="Seah K. B. B."/>
        </authorList>
    </citation>
    <scope>NUCLEOTIDE SEQUENCE</scope>
    <source>
        <strain evidence="1">BECK_BZ197</strain>
        <strain evidence="3">BECK_BZ198</strain>
        <strain evidence="2">BECK_BZ199</strain>
    </source>
</reference>